<proteinExistence type="predicted"/>
<protein>
    <submittedName>
        <fullName evidence="2">Uncharacterized protein</fullName>
    </submittedName>
</protein>
<keyword evidence="1" id="KW-0732">Signal</keyword>
<accession>A0A699WQW0</accession>
<gene>
    <name evidence="2" type="ORF">Tci_922091</name>
</gene>
<feature type="chain" id="PRO_5025452939" evidence="1">
    <location>
        <begin position="19"/>
        <end position="35"/>
    </location>
</feature>
<evidence type="ECO:0000256" key="1">
    <source>
        <dbReference type="SAM" id="SignalP"/>
    </source>
</evidence>
<dbReference type="AlphaFoldDB" id="A0A699WQW0"/>
<name>A0A699WQW0_TANCI</name>
<organism evidence="2">
    <name type="scientific">Tanacetum cinerariifolium</name>
    <name type="common">Dalmatian daisy</name>
    <name type="synonym">Chrysanthemum cinerariifolium</name>
    <dbReference type="NCBI Taxonomy" id="118510"/>
    <lineage>
        <taxon>Eukaryota</taxon>
        <taxon>Viridiplantae</taxon>
        <taxon>Streptophyta</taxon>
        <taxon>Embryophyta</taxon>
        <taxon>Tracheophyta</taxon>
        <taxon>Spermatophyta</taxon>
        <taxon>Magnoliopsida</taxon>
        <taxon>eudicotyledons</taxon>
        <taxon>Gunneridae</taxon>
        <taxon>Pentapetalae</taxon>
        <taxon>asterids</taxon>
        <taxon>campanulids</taxon>
        <taxon>Asterales</taxon>
        <taxon>Asteraceae</taxon>
        <taxon>Asteroideae</taxon>
        <taxon>Anthemideae</taxon>
        <taxon>Anthemidinae</taxon>
        <taxon>Tanacetum</taxon>
    </lineage>
</organism>
<reference evidence="2" key="1">
    <citation type="journal article" date="2019" name="Sci. Rep.">
        <title>Draft genome of Tanacetum cinerariifolium, the natural source of mosquito coil.</title>
        <authorList>
            <person name="Yamashiro T."/>
            <person name="Shiraishi A."/>
            <person name="Satake H."/>
            <person name="Nakayama K."/>
        </authorList>
    </citation>
    <scope>NUCLEOTIDE SEQUENCE</scope>
</reference>
<dbReference type="EMBL" id="BKCJ011752968">
    <property type="protein sequence ID" value="GFD50122.1"/>
    <property type="molecule type" value="Genomic_DNA"/>
</dbReference>
<feature type="non-terminal residue" evidence="2">
    <location>
        <position position="35"/>
    </location>
</feature>
<feature type="signal peptide" evidence="1">
    <location>
        <begin position="1"/>
        <end position="18"/>
    </location>
</feature>
<evidence type="ECO:0000313" key="2">
    <source>
        <dbReference type="EMBL" id="GFD50122.1"/>
    </source>
</evidence>
<comment type="caution">
    <text evidence="2">The sequence shown here is derived from an EMBL/GenBank/DDBJ whole genome shotgun (WGS) entry which is preliminary data.</text>
</comment>
<sequence length="35" mass="3723">MGFVVASWLGCLLGRSLGCWRLAQLAVPSAADRAF</sequence>